<dbReference type="AlphaFoldDB" id="A0A927F3E8"/>
<keyword evidence="1" id="KW-0805">Transcription regulation</keyword>
<gene>
    <name evidence="3" type="ORF">IF129_23455</name>
</gene>
<dbReference type="Gene3D" id="1.10.10.1320">
    <property type="entry name" value="Anti-sigma factor, zinc-finger domain"/>
    <property type="match status" value="1"/>
</dbReference>
<organism evidence="3 4">
    <name type="scientific">Streptomyces chumphonensis</name>
    <dbReference type="NCBI Taxonomy" id="1214925"/>
    <lineage>
        <taxon>Bacteria</taxon>
        <taxon>Bacillati</taxon>
        <taxon>Actinomycetota</taxon>
        <taxon>Actinomycetes</taxon>
        <taxon>Kitasatosporales</taxon>
        <taxon>Streptomycetaceae</taxon>
        <taxon>Streptomyces</taxon>
    </lineage>
</organism>
<dbReference type="EMBL" id="JACXYU010000017">
    <property type="protein sequence ID" value="MBD3934508.1"/>
    <property type="molecule type" value="Genomic_DNA"/>
</dbReference>
<keyword evidence="2" id="KW-0804">Transcription</keyword>
<evidence type="ECO:0000313" key="4">
    <source>
        <dbReference type="Proteomes" id="UP000632289"/>
    </source>
</evidence>
<evidence type="ECO:0008006" key="5">
    <source>
        <dbReference type="Google" id="ProtNLM"/>
    </source>
</evidence>
<keyword evidence="4" id="KW-1185">Reference proteome</keyword>
<sequence length="85" mass="8840">MRHIDSADLAVRALDGDAARLPAREAAHLRDCPSCARELASYRRVVQAGRTAEAADVPTPPPPSVWDAVLAGIEDDASGGDGPPP</sequence>
<name>A0A927F3E8_9ACTN</name>
<proteinExistence type="predicted"/>
<evidence type="ECO:0000256" key="1">
    <source>
        <dbReference type="ARBA" id="ARBA00023015"/>
    </source>
</evidence>
<protein>
    <recommendedName>
        <fullName evidence="5">Zinc-finger domain-containing protein</fullName>
    </recommendedName>
</protein>
<evidence type="ECO:0000313" key="3">
    <source>
        <dbReference type="EMBL" id="MBD3934508.1"/>
    </source>
</evidence>
<comment type="caution">
    <text evidence="3">The sequence shown here is derived from an EMBL/GenBank/DDBJ whole genome shotgun (WGS) entry which is preliminary data.</text>
</comment>
<reference evidence="3" key="1">
    <citation type="submission" date="2020-09" db="EMBL/GenBank/DDBJ databases">
        <title>Secondary metabolite and genome analysis of marine Streptomyces chumphonensis KK1-2T.</title>
        <authorList>
            <person name="Phongsopitanun W."/>
            <person name="Kanchanasin P."/>
            <person name="Pittayakhajonwut P."/>
            <person name="Suwanborirux K."/>
            <person name="Tanasupawat S."/>
        </authorList>
    </citation>
    <scope>NUCLEOTIDE SEQUENCE</scope>
    <source>
        <strain evidence="3">KK1-2</strain>
    </source>
</reference>
<dbReference type="InterPro" id="IPR041916">
    <property type="entry name" value="Anti_sigma_zinc_sf"/>
</dbReference>
<accession>A0A927F3E8</accession>
<dbReference type="Proteomes" id="UP000632289">
    <property type="component" value="Unassembled WGS sequence"/>
</dbReference>
<evidence type="ECO:0000256" key="2">
    <source>
        <dbReference type="ARBA" id="ARBA00023163"/>
    </source>
</evidence>
<dbReference type="RefSeq" id="WP_191211804.1">
    <property type="nucleotide sequence ID" value="NZ_BAABKL010000050.1"/>
</dbReference>